<evidence type="ECO:0000313" key="1">
    <source>
        <dbReference type="EMBL" id="GAH66123.1"/>
    </source>
</evidence>
<proteinExistence type="predicted"/>
<protein>
    <submittedName>
        <fullName evidence="1">Uncharacterized protein</fullName>
    </submittedName>
</protein>
<name>X1J8N9_9ZZZZ</name>
<dbReference type="EMBL" id="BARU01028049">
    <property type="protein sequence ID" value="GAH66123.1"/>
    <property type="molecule type" value="Genomic_DNA"/>
</dbReference>
<reference evidence="1" key="1">
    <citation type="journal article" date="2014" name="Front. Microbiol.">
        <title>High frequency of phylogenetically diverse reductive dehalogenase-homologous genes in deep subseafloor sedimentary metagenomes.</title>
        <authorList>
            <person name="Kawai M."/>
            <person name="Futagami T."/>
            <person name="Toyoda A."/>
            <person name="Takaki Y."/>
            <person name="Nishi S."/>
            <person name="Hori S."/>
            <person name="Arai W."/>
            <person name="Tsubouchi T."/>
            <person name="Morono Y."/>
            <person name="Uchiyama I."/>
            <person name="Ito T."/>
            <person name="Fujiyama A."/>
            <person name="Inagaki F."/>
            <person name="Takami H."/>
        </authorList>
    </citation>
    <scope>NUCLEOTIDE SEQUENCE</scope>
    <source>
        <strain evidence="1">Expedition CK06-06</strain>
    </source>
</reference>
<dbReference type="SUPFAM" id="SSF143631">
    <property type="entry name" value="ApbE-like"/>
    <property type="match status" value="1"/>
</dbReference>
<organism evidence="1">
    <name type="scientific">marine sediment metagenome</name>
    <dbReference type="NCBI Taxonomy" id="412755"/>
    <lineage>
        <taxon>unclassified sequences</taxon>
        <taxon>metagenomes</taxon>
        <taxon>ecological metagenomes</taxon>
    </lineage>
</organism>
<sequence>MCEPRTYRHWIKYKDLISFNVVVKETDLYICASANLKRKAYKLVLKYRDKLERYIGQHPTFLTSLEPLAVDENAPRIVKEMAKAAERVGVG</sequence>
<accession>X1J8N9</accession>
<feature type="non-terminal residue" evidence="1">
    <location>
        <position position="91"/>
    </location>
</feature>
<gene>
    <name evidence="1" type="ORF">S03H2_44823</name>
</gene>
<dbReference type="InterPro" id="IPR003374">
    <property type="entry name" value="ApbE-like_sf"/>
</dbReference>
<dbReference type="AlphaFoldDB" id="X1J8N9"/>
<dbReference type="Gene3D" id="3.10.520.10">
    <property type="entry name" value="ApbE-like domains"/>
    <property type="match status" value="1"/>
</dbReference>
<comment type="caution">
    <text evidence="1">The sequence shown here is derived from an EMBL/GenBank/DDBJ whole genome shotgun (WGS) entry which is preliminary data.</text>
</comment>